<evidence type="ECO:0000313" key="3">
    <source>
        <dbReference type="EMBL" id="KAH7109286.1"/>
    </source>
</evidence>
<keyword evidence="4" id="KW-1185">Reference proteome</keyword>
<gene>
    <name evidence="3" type="ORF">B0J11DRAFT_573775</name>
</gene>
<name>A0A9P9CYQ1_9PLEO</name>
<dbReference type="Pfam" id="PF25543">
    <property type="entry name" value="zf-CCCH_tandem"/>
    <property type="match status" value="1"/>
</dbReference>
<dbReference type="InterPro" id="IPR057683">
    <property type="entry name" value="DUF7923"/>
</dbReference>
<dbReference type="AlphaFoldDB" id="A0A9P9CYQ1"/>
<dbReference type="PANTHER" id="PTHR37543">
    <property type="entry name" value="CCCH ZINC FINGER DNA BINDING PROTEIN (AFU_ORTHOLOGUE AFUA_5G12760)"/>
    <property type="match status" value="1"/>
</dbReference>
<evidence type="ECO:0000259" key="1">
    <source>
        <dbReference type="Pfam" id="PF25540"/>
    </source>
</evidence>
<feature type="domain" description="DUF7923" evidence="1">
    <location>
        <begin position="83"/>
        <end position="266"/>
    </location>
</feature>
<dbReference type="EMBL" id="JAGMWT010000033">
    <property type="protein sequence ID" value="KAH7109286.1"/>
    <property type="molecule type" value="Genomic_DNA"/>
</dbReference>
<reference evidence="3" key="1">
    <citation type="journal article" date="2021" name="Nat. Commun.">
        <title>Genetic determinants of endophytism in the Arabidopsis root mycobiome.</title>
        <authorList>
            <person name="Mesny F."/>
            <person name="Miyauchi S."/>
            <person name="Thiergart T."/>
            <person name="Pickel B."/>
            <person name="Atanasova L."/>
            <person name="Karlsson M."/>
            <person name="Huettel B."/>
            <person name="Barry K.W."/>
            <person name="Haridas S."/>
            <person name="Chen C."/>
            <person name="Bauer D."/>
            <person name="Andreopoulos W."/>
            <person name="Pangilinan J."/>
            <person name="LaButti K."/>
            <person name="Riley R."/>
            <person name="Lipzen A."/>
            <person name="Clum A."/>
            <person name="Drula E."/>
            <person name="Henrissat B."/>
            <person name="Kohler A."/>
            <person name="Grigoriev I.V."/>
            <person name="Martin F.M."/>
            <person name="Hacquard S."/>
        </authorList>
    </citation>
    <scope>NUCLEOTIDE SEQUENCE</scope>
    <source>
        <strain evidence="3">MPI-CAGE-CH-0243</strain>
    </source>
</reference>
<dbReference type="OrthoDB" id="3512845at2759"/>
<evidence type="ECO:0000313" key="4">
    <source>
        <dbReference type="Proteomes" id="UP000700596"/>
    </source>
</evidence>
<dbReference type="PANTHER" id="PTHR37543:SF1">
    <property type="entry name" value="CCCH ZINC FINGER DNA BINDING PROTEIN (AFU_ORTHOLOGUE AFUA_5G12760)"/>
    <property type="match status" value="1"/>
</dbReference>
<dbReference type="Proteomes" id="UP000700596">
    <property type="component" value="Unassembled WGS sequence"/>
</dbReference>
<comment type="caution">
    <text evidence="3">The sequence shown here is derived from an EMBL/GenBank/DDBJ whole genome shotgun (WGS) entry which is preliminary data.</text>
</comment>
<organism evidence="3 4">
    <name type="scientific">Dendryphion nanum</name>
    <dbReference type="NCBI Taxonomy" id="256645"/>
    <lineage>
        <taxon>Eukaryota</taxon>
        <taxon>Fungi</taxon>
        <taxon>Dikarya</taxon>
        <taxon>Ascomycota</taxon>
        <taxon>Pezizomycotina</taxon>
        <taxon>Dothideomycetes</taxon>
        <taxon>Pleosporomycetidae</taxon>
        <taxon>Pleosporales</taxon>
        <taxon>Torulaceae</taxon>
        <taxon>Dendryphion</taxon>
    </lineage>
</organism>
<feature type="domain" description="Tandem CCCH zinc finger" evidence="2">
    <location>
        <begin position="377"/>
        <end position="425"/>
    </location>
</feature>
<protein>
    <submittedName>
        <fullName evidence="3">C-x8-C-x5-C-x3-H type zinc finger protein-like protein</fullName>
    </submittedName>
</protein>
<sequence length="431" mass="48905">MEDSHPFRMQVNTLRTDFSECKRIDANRYNLVESLFDVVEQLHLKLAETKAELQKKKDLEDIYFKRSNEYSERLYDIKQKIGRSSFVSVLIDGDCMLFKDVFVKQGDSGGREAAHMLKRAVTEYLKSELESIDSNSKIIIRVYANIRGLSKAYKDFDILSTQFGMEEFVRGFNMADPLCDFVDAGSGKECSDEKIRENFKSHMASLHCHHVMFGASADNGYARLLEPYGMVEDYRKRITMIEGSPFAKELVSFMERFSVTSFDQVFRNTKLGSKTVTSKVAPQPTLNPNYAAAVTSSGSMPPNSVMTLKDDASVGVPPILRNSKGQRIDSVLQYFQNDVEALKKRKLCNSYHILAECPFRGCTHTHGPRLSDKQLEALRAVARLTPCSNGLACKDKKCIAGHQCPRKQCNWQGCRFRKNLHDVDRNIFLSG</sequence>
<accession>A0A9P9CYQ1</accession>
<dbReference type="InterPro" id="IPR057654">
    <property type="entry name" value="Znf-CCCH_tandem"/>
</dbReference>
<dbReference type="Pfam" id="PF25540">
    <property type="entry name" value="DUF7923"/>
    <property type="match status" value="1"/>
</dbReference>
<proteinExistence type="predicted"/>
<evidence type="ECO:0000259" key="2">
    <source>
        <dbReference type="Pfam" id="PF25543"/>
    </source>
</evidence>